<protein>
    <submittedName>
        <fullName evidence="1">Uncharacterized protein</fullName>
    </submittedName>
</protein>
<accession>A0A078LCG3</accession>
<dbReference type="AlphaFoldDB" id="A0A078LCG3"/>
<evidence type="ECO:0000313" key="1">
    <source>
        <dbReference type="EMBL" id="CDZ82907.1"/>
    </source>
</evidence>
<dbReference type="PATRIC" id="fig|545.12.peg.999"/>
<organism evidence="1">
    <name type="scientific">Citrobacter koseri</name>
    <name type="common">Citrobacter diversus</name>
    <dbReference type="NCBI Taxonomy" id="545"/>
    <lineage>
        <taxon>Bacteria</taxon>
        <taxon>Pseudomonadati</taxon>
        <taxon>Pseudomonadota</taxon>
        <taxon>Gammaproteobacteria</taxon>
        <taxon>Enterobacterales</taxon>
        <taxon>Enterobacteriaceae</taxon>
        <taxon>Citrobacter</taxon>
    </lineage>
</organism>
<dbReference type="EMBL" id="LK931336">
    <property type="protein sequence ID" value="CDZ82907.1"/>
    <property type="molecule type" value="Genomic_DNA"/>
</dbReference>
<reference evidence="1" key="1">
    <citation type="submission" date="2014-06" db="EMBL/GenBank/DDBJ databases">
        <authorList>
            <person name="Urmite Genomes Urmite Genomes"/>
        </authorList>
    </citation>
    <scope>NUCLEOTIDE SEQUENCE</scope>
</reference>
<proteinExistence type="predicted"/>
<sequence length="30" mass="3645">MKALITQELKAPFLLLAFTFNRINQQFREY</sequence>
<name>A0A078LCG3_CITKO</name>
<gene>
    <name evidence="1" type="ORF">BN1086_01002</name>
</gene>